<dbReference type="Proteomes" id="UP000798662">
    <property type="component" value="Chromosome 2"/>
</dbReference>
<keyword evidence="2" id="KW-1185">Reference proteome</keyword>
<name>A0ACC3C7M0_PYRYE</name>
<protein>
    <submittedName>
        <fullName evidence="1">Uncharacterized protein</fullName>
    </submittedName>
</protein>
<gene>
    <name evidence="1" type="ORF">I4F81_008396</name>
</gene>
<organism evidence="1 2">
    <name type="scientific">Pyropia yezoensis</name>
    <name type="common">Susabi-nori</name>
    <name type="synonym">Porphyra yezoensis</name>
    <dbReference type="NCBI Taxonomy" id="2788"/>
    <lineage>
        <taxon>Eukaryota</taxon>
        <taxon>Rhodophyta</taxon>
        <taxon>Bangiophyceae</taxon>
        <taxon>Bangiales</taxon>
        <taxon>Bangiaceae</taxon>
        <taxon>Pyropia</taxon>
    </lineage>
</organism>
<evidence type="ECO:0000313" key="2">
    <source>
        <dbReference type="Proteomes" id="UP000798662"/>
    </source>
</evidence>
<dbReference type="EMBL" id="CM020619">
    <property type="protein sequence ID" value="KAK1865873.1"/>
    <property type="molecule type" value="Genomic_DNA"/>
</dbReference>
<comment type="caution">
    <text evidence="1">The sequence shown here is derived from an EMBL/GenBank/DDBJ whole genome shotgun (WGS) entry which is preliminary data.</text>
</comment>
<reference evidence="1" key="1">
    <citation type="submission" date="2019-11" db="EMBL/GenBank/DDBJ databases">
        <title>Nori genome reveals adaptations in red seaweeds to the harsh intertidal environment.</title>
        <authorList>
            <person name="Wang D."/>
            <person name="Mao Y."/>
        </authorList>
    </citation>
    <scope>NUCLEOTIDE SEQUENCE</scope>
    <source>
        <tissue evidence="1">Gametophyte</tissue>
    </source>
</reference>
<evidence type="ECO:0000313" key="1">
    <source>
        <dbReference type="EMBL" id="KAK1865873.1"/>
    </source>
</evidence>
<sequence>MGAAAAHTSSPLEGWGVARGDRPPPPPPPPPPLPRRLPPRGPSPRRRLSLSLLSRHATAAGPHRASPRTGRRTVGGAAHVSEAGGPGGRGSGANRWGMRVAPRTTAPKGGEGGRVHWRLGCWKEEAAVAGGRGRGRGRGEGGGGI</sequence>
<accession>A0ACC3C7M0</accession>
<proteinExistence type="predicted"/>